<protein>
    <recommendedName>
        <fullName evidence="10">Maltose/maltodextrin transport system permease protein</fullName>
    </recommendedName>
</protein>
<feature type="transmembrane region" description="Helical" evidence="9">
    <location>
        <begin position="435"/>
        <end position="458"/>
    </location>
</feature>
<keyword evidence="3 9" id="KW-0813">Transport</keyword>
<dbReference type="InterPro" id="IPR000515">
    <property type="entry name" value="MetI-like"/>
</dbReference>
<feature type="region of interest" description="Disordered" evidence="11">
    <location>
        <begin position="1"/>
        <end position="22"/>
    </location>
</feature>
<evidence type="ECO:0000256" key="9">
    <source>
        <dbReference type="RuleBase" id="RU363032"/>
    </source>
</evidence>
<dbReference type="Pfam" id="PF00528">
    <property type="entry name" value="BPD_transp_1"/>
    <property type="match status" value="1"/>
</dbReference>
<comment type="subcellular location">
    <subcellularLocation>
        <location evidence="1 9">Cell membrane</location>
        <topology evidence="1 9">Multi-pass membrane protein</topology>
    </subcellularLocation>
</comment>
<evidence type="ECO:0000259" key="12">
    <source>
        <dbReference type="PROSITE" id="PS50928"/>
    </source>
</evidence>
<dbReference type="eggNOG" id="COG1175">
    <property type="taxonomic scope" value="Bacteria"/>
</dbReference>
<feature type="transmembrane region" description="Helical" evidence="9">
    <location>
        <begin position="86"/>
        <end position="107"/>
    </location>
</feature>
<dbReference type="Gene3D" id="1.10.3720.10">
    <property type="entry name" value="MetI-like"/>
    <property type="match status" value="1"/>
</dbReference>
<feature type="transmembrane region" description="Helical" evidence="9">
    <location>
        <begin position="343"/>
        <end position="360"/>
    </location>
</feature>
<dbReference type="Gene3D" id="1.20.58.370">
    <property type="entry name" value="MalF N-terminal region-like"/>
    <property type="match status" value="1"/>
</dbReference>
<comment type="caution">
    <text evidence="13">The sequence shown here is derived from an EMBL/GenBank/DDBJ whole genome shotgun (WGS) entry which is preliminary data.</text>
</comment>
<feature type="compositionally biased region" description="Basic and acidic residues" evidence="11">
    <location>
        <begin position="10"/>
        <end position="20"/>
    </location>
</feature>
<evidence type="ECO:0000256" key="5">
    <source>
        <dbReference type="ARBA" id="ARBA00022597"/>
    </source>
</evidence>
<comment type="similarity">
    <text evidence="2 10">Belongs to the binding-protein-dependent transport system permease family. MalFG subfamily.</text>
</comment>
<proteinExistence type="inferred from homology"/>
<dbReference type="InterPro" id="IPR035277">
    <property type="entry name" value="MalF_N"/>
</dbReference>
<dbReference type="GO" id="GO:1990060">
    <property type="term" value="C:maltose transport complex"/>
    <property type="evidence" value="ECO:0007669"/>
    <property type="project" value="TreeGrafter"/>
</dbReference>
<evidence type="ECO:0000313" key="13">
    <source>
        <dbReference type="EMBL" id="EDN81470.1"/>
    </source>
</evidence>
<feature type="transmembrane region" description="Helical" evidence="9">
    <location>
        <begin position="32"/>
        <end position="53"/>
    </location>
</feature>
<feature type="transmembrane region" description="Helical" evidence="9">
    <location>
        <begin position="392"/>
        <end position="414"/>
    </location>
</feature>
<dbReference type="Gene3D" id="3.10.650.10">
    <property type="entry name" value="MalF N-terminal region-like"/>
    <property type="match status" value="1"/>
</dbReference>
<dbReference type="AlphaFoldDB" id="A7BE46"/>
<keyword evidence="5 10" id="KW-0762">Sugar transport</keyword>
<evidence type="ECO:0000256" key="4">
    <source>
        <dbReference type="ARBA" id="ARBA00022475"/>
    </source>
</evidence>
<evidence type="ECO:0000256" key="1">
    <source>
        <dbReference type="ARBA" id="ARBA00004651"/>
    </source>
</evidence>
<evidence type="ECO:0000313" key="14">
    <source>
        <dbReference type="Proteomes" id="UP000003553"/>
    </source>
</evidence>
<evidence type="ECO:0000256" key="2">
    <source>
        <dbReference type="ARBA" id="ARBA00009047"/>
    </source>
</evidence>
<dbReference type="GO" id="GO:0042956">
    <property type="term" value="P:maltodextrin transmembrane transport"/>
    <property type="evidence" value="ECO:0007669"/>
    <property type="project" value="TreeGrafter"/>
</dbReference>
<sequence>MEDTMSEPAKAAEKKKEARTASHASEVTRPGFFVKLVLMMLIDALGIYGMFTAYLVKSWTVLAVLVVLLLVVNWVYFSKRTIPAKYLVPGMVFLLIYQVFVMGYTGYVSFTNYGQGHNSSKADAVASILQASEQRAEGAPSLPAAVVEDSNGLGLAVVDTATGAIRVGDSETPLHEVSGTYAAGVISAVDGYKVLTLAEILKPEVQQKVSAIKVPVSDNPNDGSYRSDDGSTAYLAKSRYNYDEAADTLTDTTTGVVYTANNKIGAFVDADGNQVDPGWRVFVGFDNYMNMFARGDLAGPFLKALLWSFVFAAVSVLSTFALGLILGLVFADKRIKGRKIYQSLMILPYAFPAFLATLVWKGMLNTDFGLINQVFLGGVNIPWLTDGTLAKFSILGVNLWLGFPYMFLVCLGALQSLPGDVEEAAKIDGASGLRTVWSIKLPLVLQSTVPLLIASFAFNFNNFSLIYMLTGGGPNYPGLDVGQTDILISMVYKIAIESGSPNYGLASAMSIVIFIVVGVIAWLGFRQTKTLEEL</sequence>
<keyword evidence="6 9" id="KW-0812">Transmembrane</keyword>
<evidence type="ECO:0000256" key="10">
    <source>
        <dbReference type="RuleBase" id="RU367050"/>
    </source>
</evidence>
<evidence type="ECO:0000256" key="8">
    <source>
        <dbReference type="ARBA" id="ARBA00023136"/>
    </source>
</evidence>
<reference evidence="13" key="1">
    <citation type="submission" date="2007-04" db="EMBL/GenBank/DDBJ databases">
        <authorList>
            <person name="Fulton L."/>
            <person name="Clifton S."/>
            <person name="Fulton B."/>
            <person name="Xu J."/>
            <person name="Minx P."/>
            <person name="Pepin K.H."/>
            <person name="Johnson M."/>
            <person name="Thiruvilangam P."/>
            <person name="Bhonagiri V."/>
            <person name="Nash W.E."/>
            <person name="Mardis E.R."/>
            <person name="Wilson R.K."/>
        </authorList>
    </citation>
    <scope>NUCLEOTIDE SEQUENCE [LARGE SCALE GENOMIC DNA]</scope>
    <source>
        <strain evidence="13">ATCC 17982</strain>
    </source>
</reference>
<evidence type="ECO:0000256" key="6">
    <source>
        <dbReference type="ARBA" id="ARBA00022692"/>
    </source>
</evidence>
<evidence type="ECO:0000256" key="3">
    <source>
        <dbReference type="ARBA" id="ARBA00022448"/>
    </source>
</evidence>
<dbReference type="CDD" id="cd06261">
    <property type="entry name" value="TM_PBP2"/>
    <property type="match status" value="1"/>
</dbReference>
<dbReference type="SUPFAM" id="SSF160964">
    <property type="entry name" value="MalF N-terminal region-like"/>
    <property type="match status" value="1"/>
</dbReference>
<dbReference type="Pfam" id="PF16296">
    <property type="entry name" value="TM_PBP2_N"/>
    <property type="match status" value="1"/>
</dbReference>
<feature type="transmembrane region" description="Helical" evidence="9">
    <location>
        <begin position="304"/>
        <end position="331"/>
    </location>
</feature>
<dbReference type="PROSITE" id="PS50928">
    <property type="entry name" value="ABC_TM1"/>
    <property type="match status" value="1"/>
</dbReference>
<feature type="transmembrane region" description="Helical" evidence="9">
    <location>
        <begin position="503"/>
        <end position="525"/>
    </location>
</feature>
<keyword evidence="4 10" id="KW-1003">Cell membrane</keyword>
<keyword evidence="8 9" id="KW-0472">Membrane</keyword>
<comment type="function">
    <text evidence="10">Part of the ABC transporter complex MalEFGK involved in maltose/maltodextrin import. Probably responsible for the translocation of the substrate across the membrane.</text>
</comment>
<keyword evidence="14" id="KW-1185">Reference proteome</keyword>
<dbReference type="Proteomes" id="UP000003553">
    <property type="component" value="Unassembled WGS sequence"/>
</dbReference>
<accession>A7BE46</accession>
<dbReference type="GO" id="GO:0015423">
    <property type="term" value="F:ABC-type maltose transporter activity"/>
    <property type="evidence" value="ECO:0007669"/>
    <property type="project" value="TreeGrafter"/>
</dbReference>
<dbReference type="EMBL" id="AAYI02000004">
    <property type="protein sequence ID" value="EDN81470.1"/>
    <property type="molecule type" value="Genomic_DNA"/>
</dbReference>
<gene>
    <name evidence="13" type="ORF">ACTODO_01947</name>
</gene>
<evidence type="ECO:0000256" key="7">
    <source>
        <dbReference type="ARBA" id="ARBA00022989"/>
    </source>
</evidence>
<dbReference type="PANTHER" id="PTHR47314">
    <property type="entry name" value="MALTOSE/MALTODEXTRIN TRANSPORT SYSTEM PERMEASE PROTEIN MALF"/>
    <property type="match status" value="1"/>
</dbReference>
<dbReference type="PANTHER" id="PTHR47314:SF1">
    <property type="entry name" value="MALTOSE_MALTODEXTRIN TRANSPORT SYSTEM PERMEASE PROTEIN MALF"/>
    <property type="match status" value="1"/>
</dbReference>
<dbReference type="SUPFAM" id="SSF161098">
    <property type="entry name" value="MetI-like"/>
    <property type="match status" value="1"/>
</dbReference>
<name>A7BE46_9ACTO</name>
<reference evidence="13" key="2">
    <citation type="submission" date="2015-05" db="EMBL/GenBank/DDBJ databases">
        <title>Draft genome sequence of Actinomyces odontolyticus (ATCC 17982).</title>
        <authorList>
            <person name="Sudarsanam P."/>
            <person name="Ley R."/>
            <person name="Guruge J."/>
            <person name="Turnbaugh P.J."/>
            <person name="Mahowald M."/>
            <person name="Liep D."/>
            <person name="Gordon J."/>
        </authorList>
    </citation>
    <scope>NUCLEOTIDE SEQUENCE</scope>
    <source>
        <strain evidence="13">ATCC 17982</strain>
    </source>
</reference>
<keyword evidence="7 9" id="KW-1133">Transmembrane helix</keyword>
<dbReference type="InterPro" id="IPR032550">
    <property type="entry name" value="TM_PBP2_N"/>
</dbReference>
<feature type="transmembrane region" description="Helical" evidence="9">
    <location>
        <begin position="59"/>
        <end position="77"/>
    </location>
</feature>
<dbReference type="HOGENOM" id="CLU_016047_20_1_11"/>
<feature type="domain" description="ABC transmembrane type-1" evidence="12">
    <location>
        <begin position="305"/>
        <end position="524"/>
    </location>
</feature>
<evidence type="ECO:0000256" key="11">
    <source>
        <dbReference type="SAM" id="MobiDB-lite"/>
    </source>
</evidence>
<dbReference type="InterPro" id="IPR035906">
    <property type="entry name" value="MetI-like_sf"/>
</dbReference>
<organism evidence="13 14">
    <name type="scientific">Schaalia dentiphila ATCC 17982</name>
    <dbReference type="NCBI Taxonomy" id="411466"/>
    <lineage>
        <taxon>Bacteria</taxon>
        <taxon>Bacillati</taxon>
        <taxon>Actinomycetota</taxon>
        <taxon>Actinomycetes</taxon>
        <taxon>Actinomycetales</taxon>
        <taxon>Actinomycetaceae</taxon>
        <taxon>Schaalia</taxon>
        <taxon>Schaalia dentiphila</taxon>
    </lineage>
</organism>